<organism evidence="2 3">
    <name type="scientific">Durusdinium trenchii</name>
    <dbReference type="NCBI Taxonomy" id="1381693"/>
    <lineage>
        <taxon>Eukaryota</taxon>
        <taxon>Sar</taxon>
        <taxon>Alveolata</taxon>
        <taxon>Dinophyceae</taxon>
        <taxon>Suessiales</taxon>
        <taxon>Symbiodiniaceae</taxon>
        <taxon>Durusdinium</taxon>
    </lineage>
</organism>
<feature type="compositionally biased region" description="Basic and acidic residues" evidence="1">
    <location>
        <begin position="158"/>
        <end position="183"/>
    </location>
</feature>
<protein>
    <submittedName>
        <fullName evidence="2">Uncharacterized protein</fullName>
    </submittedName>
</protein>
<feature type="region of interest" description="Disordered" evidence="1">
    <location>
        <begin position="956"/>
        <end position="1000"/>
    </location>
</feature>
<evidence type="ECO:0000313" key="2">
    <source>
        <dbReference type="EMBL" id="CAK9025847.1"/>
    </source>
</evidence>
<feature type="region of interest" description="Disordered" evidence="1">
    <location>
        <begin position="343"/>
        <end position="363"/>
    </location>
</feature>
<feature type="compositionally biased region" description="Basic residues" evidence="1">
    <location>
        <begin position="1"/>
        <end position="10"/>
    </location>
</feature>
<feature type="region of interest" description="Disordered" evidence="1">
    <location>
        <begin position="1"/>
        <end position="192"/>
    </location>
</feature>
<feature type="compositionally biased region" description="Basic and acidic residues" evidence="1">
    <location>
        <begin position="78"/>
        <end position="89"/>
    </location>
</feature>
<name>A0ABP0KGT2_9DINO</name>
<feature type="region of interest" description="Disordered" evidence="1">
    <location>
        <begin position="627"/>
        <end position="671"/>
    </location>
</feature>
<evidence type="ECO:0000256" key="1">
    <source>
        <dbReference type="SAM" id="MobiDB-lite"/>
    </source>
</evidence>
<proteinExistence type="predicted"/>
<comment type="caution">
    <text evidence="2">The sequence shown here is derived from an EMBL/GenBank/DDBJ whole genome shotgun (WGS) entry which is preliminary data.</text>
</comment>
<keyword evidence="3" id="KW-1185">Reference proteome</keyword>
<feature type="compositionally biased region" description="Polar residues" evidence="1">
    <location>
        <begin position="751"/>
        <end position="761"/>
    </location>
</feature>
<dbReference type="Proteomes" id="UP001642464">
    <property type="component" value="Unassembled WGS sequence"/>
</dbReference>
<feature type="region of interest" description="Disordered" evidence="1">
    <location>
        <begin position="694"/>
        <end position="715"/>
    </location>
</feature>
<feature type="compositionally biased region" description="Basic and acidic residues" evidence="1">
    <location>
        <begin position="28"/>
        <end position="37"/>
    </location>
</feature>
<feature type="compositionally biased region" description="Low complexity" evidence="1">
    <location>
        <begin position="648"/>
        <end position="666"/>
    </location>
</feature>
<sequence length="1056" mass="112479">MTKSSARLKHAGPAEKPAPDKVALSLADRSKKAEEAYLARFRRPQRDRSRSAQPPNTADDAPSARAAKQRSDVLPLPETRRPEEVRRGTEPQSPGIYEDPLSERALPERALVPAAHDVTGVTGPVDTPAVNEAPVEAVKEAPDENCDPNQLKQLTRNETPEKLSEKPAVDPEEKAVDPEEDLKATFPDARSRRTWVQVAEEEDTITVLAPLKGSNFVPGGKFATGLDTVLQSALDQVNENAKACYDCYEEAWRPRPLEAPLDHIEDEYPTGFVEEVLRRGTDRMLDSPTSDRPLLALLEEKRLVPERREACEESASACGASAVAAEQLAPVAAEVAEVAEVGQDEEAGPQAVEEPLSRTSSGSAALLGDAEVLEEAAMSEAIAREDAEHEEATLPTSTPAPAISIEAEIAANPGNVDEKVDVSSVLAGPANEDQEELCDQPELCDPAPVDPLASVLLQEPANSEVAEESRDQPEMCDPAPVDVLASVDVAEEKAAEVGRRPSRGDARAEEVKRLFGEVERRVEEGWKKHLKPRGKALRSATCRIEISEASAQIRLNLKIKWRPRTVGLPAVLGATGLDPSDDDGHPPLDPAGFAPAARSFRAEHHVCGDTWSTGPSGGLLPTAEELAKTPEKRPPQELAKEDWPLPLSSRAAGAARSAASGATSRAGDSEVQKHFKATFPEAKVALLPRIQARSVPKEDGPGTGTLSHVGSGASCAPSNGLDTLLRSALEAKPAMPCQIVTSQRMQRRASLSFTDEASPTGFSEERRGVGHGVPIKCGAPPSGREGRPAEFVRSERRAVRGGDGVATGMELEIPALPEAQPFRFSYGEAHVIGVLGLPWGHLRKSLNIIIRIFGLGINEQPSVLEAISEECRWGEDELTDASALAAAARLAGKLAESTFSSVGASEASPPDADAAGPAPAAPILAPATGRGAERAPSGKANVGLARAVAEKLEEVAKQTELTPSPSPAPSMLRQSPRVPLETSETSGEAPRRGDSHEGDQSRWDFARAEAFLRHGSSLLCLARRHGVTVAVVAAGCLYITAVEMAWQLGPEPEWFA</sequence>
<feature type="compositionally biased region" description="Polar residues" evidence="1">
    <location>
        <begin position="147"/>
        <end position="157"/>
    </location>
</feature>
<reference evidence="2 3" key="1">
    <citation type="submission" date="2024-02" db="EMBL/GenBank/DDBJ databases">
        <authorList>
            <person name="Chen Y."/>
            <person name="Shah S."/>
            <person name="Dougan E. K."/>
            <person name="Thang M."/>
            <person name="Chan C."/>
        </authorList>
    </citation>
    <scope>NUCLEOTIDE SEQUENCE [LARGE SCALE GENOMIC DNA]</scope>
</reference>
<feature type="region of interest" description="Disordered" evidence="1">
    <location>
        <begin position="751"/>
        <end position="788"/>
    </location>
</feature>
<dbReference type="EMBL" id="CAXAMM010011336">
    <property type="protein sequence ID" value="CAK9025847.1"/>
    <property type="molecule type" value="Genomic_DNA"/>
</dbReference>
<gene>
    <name evidence="2" type="ORF">SCF082_LOCUS17254</name>
</gene>
<feature type="compositionally biased region" description="Low complexity" evidence="1">
    <location>
        <begin position="903"/>
        <end position="927"/>
    </location>
</feature>
<feature type="region of interest" description="Disordered" evidence="1">
    <location>
        <begin position="902"/>
        <end position="938"/>
    </location>
</feature>
<feature type="compositionally biased region" description="Basic and acidic residues" evidence="1">
    <location>
        <begin position="627"/>
        <end position="643"/>
    </location>
</feature>
<feature type="compositionally biased region" description="Basic and acidic residues" evidence="1">
    <location>
        <begin position="989"/>
        <end position="1000"/>
    </location>
</feature>
<evidence type="ECO:0000313" key="3">
    <source>
        <dbReference type="Proteomes" id="UP001642464"/>
    </source>
</evidence>
<accession>A0ABP0KGT2</accession>